<dbReference type="RefSeq" id="WP_109718994.1">
    <property type="nucleotide sequence ID" value="NZ_QEQK01000002.1"/>
</dbReference>
<dbReference type="EMBL" id="QEQK01000002">
    <property type="protein sequence ID" value="PWN57491.1"/>
    <property type="molecule type" value="Genomic_DNA"/>
</dbReference>
<dbReference type="PROSITE" id="PS51257">
    <property type="entry name" value="PROKAR_LIPOPROTEIN"/>
    <property type="match status" value="1"/>
</dbReference>
<keyword evidence="3" id="KW-1185">Reference proteome</keyword>
<evidence type="ECO:0000256" key="1">
    <source>
        <dbReference type="SAM" id="MobiDB-lite"/>
    </source>
</evidence>
<gene>
    <name evidence="2" type="ORF">DEH80_03105</name>
</gene>
<protein>
    <submittedName>
        <fullName evidence="2">Uncharacterized protein</fullName>
    </submittedName>
</protein>
<proteinExistence type="predicted"/>
<organism evidence="2 3">
    <name type="scientific">Abyssibacter profundi</name>
    <dbReference type="NCBI Taxonomy" id="2182787"/>
    <lineage>
        <taxon>Bacteria</taxon>
        <taxon>Pseudomonadati</taxon>
        <taxon>Pseudomonadota</taxon>
        <taxon>Gammaproteobacteria</taxon>
        <taxon>Chromatiales</taxon>
        <taxon>Oceanococcaceae</taxon>
        <taxon>Abyssibacter</taxon>
    </lineage>
</organism>
<dbReference type="Proteomes" id="UP000251800">
    <property type="component" value="Unassembled WGS sequence"/>
</dbReference>
<feature type="region of interest" description="Disordered" evidence="1">
    <location>
        <begin position="28"/>
        <end position="55"/>
    </location>
</feature>
<sequence>MKQFVLIGLLTAGATALVGCGSDNSIAINTSPPVVADPDPSPDPDPDPGANDQPLAGDQQVLDLIANQTNDMAAPIDINGLGLVFNENPDANVYGNLVPDS</sequence>
<dbReference type="AlphaFoldDB" id="A0A363UPT3"/>
<evidence type="ECO:0000313" key="3">
    <source>
        <dbReference type="Proteomes" id="UP000251800"/>
    </source>
</evidence>
<evidence type="ECO:0000313" key="2">
    <source>
        <dbReference type="EMBL" id="PWN57491.1"/>
    </source>
</evidence>
<reference evidence="2 3" key="1">
    <citation type="submission" date="2018-05" db="EMBL/GenBank/DDBJ databases">
        <title>Abyssibacter profundi OUC007T gen. nov., sp. nov, a marine bacterium isolated from seawater of the Mariana Trench.</title>
        <authorList>
            <person name="Zhou S."/>
        </authorList>
    </citation>
    <scope>NUCLEOTIDE SEQUENCE [LARGE SCALE GENOMIC DNA]</scope>
    <source>
        <strain evidence="2 3">OUC007</strain>
    </source>
</reference>
<comment type="caution">
    <text evidence="2">The sequence shown here is derived from an EMBL/GenBank/DDBJ whole genome shotgun (WGS) entry which is preliminary data.</text>
</comment>
<name>A0A363UPT3_9GAMM</name>
<accession>A0A363UPT3</accession>